<evidence type="ECO:0000256" key="2">
    <source>
        <dbReference type="SAM" id="Phobius"/>
    </source>
</evidence>
<keyword evidence="4" id="KW-1185">Reference proteome</keyword>
<evidence type="ECO:0000256" key="1">
    <source>
        <dbReference type="SAM" id="Coils"/>
    </source>
</evidence>
<dbReference type="RefSeq" id="WP_055945170.1">
    <property type="nucleotide sequence ID" value="NZ_JAQDCV010000007.1"/>
</dbReference>
<organism evidence="3 4">
    <name type="scientific">Butyribacter intestini</name>
    <dbReference type="NCBI Taxonomy" id="1703332"/>
    <lineage>
        <taxon>Bacteria</taxon>
        <taxon>Bacillati</taxon>
        <taxon>Bacillota</taxon>
        <taxon>Clostridia</taxon>
        <taxon>Lachnospirales</taxon>
        <taxon>Lachnospiraceae</taxon>
        <taxon>Butyribacter</taxon>
    </lineage>
</organism>
<keyword evidence="2" id="KW-0812">Transmembrane</keyword>
<name>A0AAW3JSK2_9FIRM</name>
<comment type="caution">
    <text evidence="3">The sequence shown here is derived from an EMBL/GenBank/DDBJ whole genome shotgun (WGS) entry which is preliminary data.</text>
</comment>
<evidence type="ECO:0000313" key="3">
    <source>
        <dbReference type="EMBL" id="KQC85340.1"/>
    </source>
</evidence>
<protein>
    <submittedName>
        <fullName evidence="3">Uncharacterized protein</fullName>
    </submittedName>
</protein>
<dbReference type="Proteomes" id="UP000050833">
    <property type="component" value="Unassembled WGS sequence"/>
</dbReference>
<reference evidence="3 4" key="1">
    <citation type="submission" date="2015-10" db="EMBL/GenBank/DDBJ databases">
        <title>Butyribacter intestini gen. nov., sp. nov., a butyric acid-producing bacterium of the family Lachnospiraceae isolated from the human faeces.</title>
        <authorList>
            <person name="Zou Y."/>
            <person name="Xue W."/>
            <person name="Luo G."/>
            <person name="Lv M."/>
        </authorList>
    </citation>
    <scope>NUCLEOTIDE SEQUENCE [LARGE SCALE GENOMIC DNA]</scope>
    <source>
        <strain evidence="3 4">TF01-11</strain>
    </source>
</reference>
<feature type="coiled-coil region" evidence="1">
    <location>
        <begin position="71"/>
        <end position="103"/>
    </location>
</feature>
<feature type="transmembrane region" description="Helical" evidence="2">
    <location>
        <begin position="12"/>
        <end position="29"/>
    </location>
</feature>
<proteinExistence type="predicted"/>
<evidence type="ECO:0000313" key="4">
    <source>
        <dbReference type="Proteomes" id="UP000050833"/>
    </source>
</evidence>
<dbReference type="AlphaFoldDB" id="A0AAW3JSK2"/>
<sequence>MNKERGKGRVILNNSLVPCGVLFITNIFIMKKENYYKWNDASISDIEWEQMMGETDFEYPKVFSSLVHFIKSLSEEEEKAFINKIEKLEMENEEERKKQLLNMKSYFIKIGVRCMEDKYTVKEIKQNLYCHMIMIVYGLLNS</sequence>
<dbReference type="EMBL" id="LLKB01000005">
    <property type="protein sequence ID" value="KQC85340.1"/>
    <property type="molecule type" value="Genomic_DNA"/>
</dbReference>
<keyword evidence="2" id="KW-1133">Transmembrane helix</keyword>
<keyword evidence="1" id="KW-0175">Coiled coil</keyword>
<gene>
    <name evidence="3" type="ORF">APZ18_11690</name>
</gene>
<accession>A0AAW3JSK2</accession>
<keyword evidence="2" id="KW-0472">Membrane</keyword>